<proteinExistence type="predicted"/>
<dbReference type="EMBL" id="BK014794">
    <property type="protein sequence ID" value="DAD75999.1"/>
    <property type="molecule type" value="Genomic_DNA"/>
</dbReference>
<sequence length="239" mass="27617">MLHDNALIINGKSTADLPFLVAVEENDAVRYAKRKDKVFEEERVTGYLKQSIEAYEGIKKSYKLWCKTDSKKELRKLKAMLSEEGWFIPSDEPDLRYYYISLDTEWEVLDEVMGYPVTLVFYCQPFGMETPQVQTMTNGQKLTNYTNAPMFPLIKVTGKSTVETFVQIGEQKMYLKELQEGQPVLIECTPGKQDAYTNGKQLLNERVRGNFFIVHPGDHIVNFGEGITNLEITCRWGWR</sequence>
<reference evidence="1" key="1">
    <citation type="journal article" date="2021" name="Proc. Natl. Acad. Sci. U.S.A.">
        <title>A Catalog of Tens of Thousands of Viruses from Human Metagenomes Reveals Hidden Associations with Chronic Diseases.</title>
        <authorList>
            <person name="Tisza M.J."/>
            <person name="Buck C.B."/>
        </authorList>
    </citation>
    <scope>NUCLEOTIDE SEQUENCE</scope>
    <source>
        <strain evidence="1">Ctzu221</strain>
    </source>
</reference>
<evidence type="ECO:0000313" key="1">
    <source>
        <dbReference type="EMBL" id="DAD75999.1"/>
    </source>
</evidence>
<organism evidence="1">
    <name type="scientific">Siphoviridae sp. ctzu221</name>
    <dbReference type="NCBI Taxonomy" id="2826534"/>
    <lineage>
        <taxon>Viruses</taxon>
        <taxon>Duplodnaviria</taxon>
        <taxon>Heunggongvirae</taxon>
        <taxon>Uroviricota</taxon>
        <taxon>Caudoviricetes</taxon>
    </lineage>
</organism>
<name>A0A8S5M1S0_9CAUD</name>
<protein>
    <submittedName>
        <fullName evidence="1">Distal tail protein</fullName>
    </submittedName>
</protein>
<accession>A0A8S5M1S0</accession>